<dbReference type="InterPro" id="IPR011990">
    <property type="entry name" value="TPR-like_helical_dom_sf"/>
</dbReference>
<dbReference type="STRING" id="1891926.Fuma_05580"/>
<keyword evidence="2" id="KW-0449">Lipoprotein</keyword>
<accession>A0A1P8WPC6</accession>
<proteinExistence type="predicted"/>
<dbReference type="PANTHER" id="PTHR12558">
    <property type="entry name" value="CELL DIVISION CYCLE 16,23,27"/>
    <property type="match status" value="1"/>
</dbReference>
<dbReference type="EMBL" id="CP017641">
    <property type="protein sequence ID" value="APZ95917.1"/>
    <property type="molecule type" value="Genomic_DNA"/>
</dbReference>
<keyword evidence="1" id="KW-1133">Transmembrane helix</keyword>
<evidence type="ECO:0000256" key="1">
    <source>
        <dbReference type="SAM" id="Phobius"/>
    </source>
</evidence>
<evidence type="ECO:0000313" key="2">
    <source>
        <dbReference type="EMBL" id="APZ95917.1"/>
    </source>
</evidence>
<sequence length="512" mass="57640">MLSLRKIRRRFEEQQRKLRKRPKLLTLTFYWKLITAPINALLSGWNKPRTRDLILGIPSIVTGIAVLYLVGRAKIEESRISVNYLDAAKRAVVEGRDEEAELLLRRVIQRGDSNVSDAKFSMALLYEKTERKGEASVLFSELAPDESRGNADAHKRLAFLLASEINTQSPEADKTRLHWHLVASNDRTSPMACMAWGRYFLATGDLAQAEKNFQLAVDQFPALWCDLGEIQVAFGRTEKAIASYRRAAAYLATELQKSPKDAKNRVDYAQTLLRLGDFVEARKVLEAGKTQRPDGPWNWLLATLEVSLHDLLVKQNASVSELLAHIRLALSHDPEHQGALKRLMSYATAEVEGNEELRTILARVIAEGKEPAMAHLAMGNLCWLEGDSSTAAFHFEQALSMKKDMAVVLNNLAWMIAHDERQPDLERALALVNAALEQRPGNTSFLDTRGKIYFLQENWKAALTDFETTLKQGGRDPRPVHQHLAKIYDELGHKEIAEQHRLLAAEVVDSGP</sequence>
<dbReference type="Gene3D" id="1.25.40.10">
    <property type="entry name" value="Tetratricopeptide repeat domain"/>
    <property type="match status" value="3"/>
</dbReference>
<keyword evidence="1" id="KW-0812">Transmembrane</keyword>
<dbReference type="InterPro" id="IPR019734">
    <property type="entry name" value="TPR_rpt"/>
</dbReference>
<gene>
    <name evidence="2" type="ORF">Fuma_05580</name>
</gene>
<dbReference type="SMART" id="SM00028">
    <property type="entry name" value="TPR"/>
    <property type="match status" value="3"/>
</dbReference>
<dbReference type="Proteomes" id="UP000187735">
    <property type="component" value="Chromosome"/>
</dbReference>
<dbReference type="RefSeq" id="WP_077027015.1">
    <property type="nucleotide sequence ID" value="NZ_CP017641.1"/>
</dbReference>
<dbReference type="Pfam" id="PF14559">
    <property type="entry name" value="TPR_19"/>
    <property type="match status" value="1"/>
</dbReference>
<evidence type="ECO:0000313" key="3">
    <source>
        <dbReference type="Proteomes" id="UP000187735"/>
    </source>
</evidence>
<reference evidence="2 3" key="1">
    <citation type="journal article" date="2016" name="Front. Microbiol.">
        <title>Fuerstia marisgermanicae gen. nov., sp. nov., an Unusual Member of the Phylum Planctomycetes from the German Wadden Sea.</title>
        <authorList>
            <person name="Kohn T."/>
            <person name="Heuer A."/>
            <person name="Jogler M."/>
            <person name="Vollmers J."/>
            <person name="Boedeker C."/>
            <person name="Bunk B."/>
            <person name="Rast P."/>
            <person name="Borchert D."/>
            <person name="Glockner I."/>
            <person name="Freese H.M."/>
            <person name="Klenk H.P."/>
            <person name="Overmann J."/>
            <person name="Kaster A.K."/>
            <person name="Rohde M."/>
            <person name="Wiegand S."/>
            <person name="Jogler C."/>
        </authorList>
    </citation>
    <scope>NUCLEOTIDE SEQUENCE [LARGE SCALE GENOMIC DNA]</scope>
    <source>
        <strain evidence="2 3">NH11</strain>
    </source>
</reference>
<protein>
    <submittedName>
        <fullName evidence="2">Putative PEP-CTERM system TPR-repeat lipoprotein</fullName>
    </submittedName>
</protein>
<feature type="transmembrane region" description="Helical" evidence="1">
    <location>
        <begin position="54"/>
        <end position="71"/>
    </location>
</feature>
<dbReference type="AlphaFoldDB" id="A0A1P8WPC6"/>
<keyword evidence="1" id="KW-0472">Membrane</keyword>
<keyword evidence="3" id="KW-1185">Reference proteome</keyword>
<dbReference type="PANTHER" id="PTHR12558:SF13">
    <property type="entry name" value="CELL DIVISION CYCLE PROTEIN 27 HOMOLOG"/>
    <property type="match status" value="1"/>
</dbReference>
<dbReference type="SUPFAM" id="SSF48452">
    <property type="entry name" value="TPR-like"/>
    <property type="match status" value="2"/>
</dbReference>
<organism evidence="2 3">
    <name type="scientific">Fuerstiella marisgermanici</name>
    <dbReference type="NCBI Taxonomy" id="1891926"/>
    <lineage>
        <taxon>Bacteria</taxon>
        <taxon>Pseudomonadati</taxon>
        <taxon>Planctomycetota</taxon>
        <taxon>Planctomycetia</taxon>
        <taxon>Planctomycetales</taxon>
        <taxon>Planctomycetaceae</taxon>
        <taxon>Fuerstiella</taxon>
    </lineage>
</organism>
<name>A0A1P8WPC6_9PLAN</name>
<dbReference type="KEGG" id="fmr:Fuma_05580"/>
<dbReference type="OrthoDB" id="228522at2"/>